<reference evidence="1" key="1">
    <citation type="journal article" date="2001" name="Acta Hortic.">
        <title>Variants of apricot latent foveavirus (ALV) isolated from south European orchards associated with peach asteroid spot and peach sooty ringspot diseases.</title>
        <authorList>
            <person name="Gentit P."/>
            <person name="Foissac X."/>
            <person name="Svanella-Dumas L."/>
            <person name="Candresse T."/>
        </authorList>
    </citation>
    <scope>NUCLEOTIDE SEQUENCE</scope>
</reference>
<dbReference type="EMBL" id="AF318062">
    <property type="protein sequence ID" value="AAG48315.1"/>
    <property type="molecule type" value="Genomic_RNA"/>
</dbReference>
<evidence type="ECO:0000313" key="1">
    <source>
        <dbReference type="EMBL" id="AAG48315.1"/>
    </source>
</evidence>
<accession>Q9DKY7</accession>
<name>Q9DKY7_9VIRU</name>
<organism evidence="1">
    <name type="scientific">Peach sooty ringspot virus</name>
    <dbReference type="NCBI Taxonomy" id="145398"/>
    <lineage>
        <taxon>Viruses</taxon>
        <taxon>Riboviria</taxon>
        <taxon>Orthornavirae</taxon>
        <taxon>Kitrinoviricota</taxon>
        <taxon>Alsuviricetes</taxon>
        <taxon>Tymovirales</taxon>
        <taxon>Betaflexiviridae</taxon>
        <taxon>Quinvirinae</taxon>
        <taxon>Foveavirus</taxon>
        <taxon>Foveavirus latensarmeniacae</taxon>
    </lineage>
</organism>
<reference evidence="1" key="2">
    <citation type="journal article" date="2001" name="Arch. Virol.">
        <title>Characterization of two different apricot latent virus variants associated with peach asteroid spot and peach sooty ringspot diseases.</title>
        <authorList>
            <person name="Gentit P."/>
            <person name="Foissac X."/>
            <person name="Svanella-Dumas L."/>
            <person name="Peypelut M."/>
            <person name="Candresse T."/>
        </authorList>
    </citation>
    <scope>NUCLEOTIDE SEQUENCE</scope>
</reference>
<protein>
    <submittedName>
        <fullName evidence="1">Uncharacterized protein</fullName>
    </submittedName>
</protein>
<sequence length="75" mass="8735">MFSQPPVHCLQTPRALSSASHLLPPSVQLHCPFQSQLCHKLRHFSLYRLMISYGYDRWKQQIKALGRGWDLVLNC</sequence>
<proteinExistence type="predicted"/>